<evidence type="ECO:0000256" key="5">
    <source>
        <dbReference type="ARBA" id="ARBA00023002"/>
    </source>
</evidence>
<reference evidence="8" key="3">
    <citation type="submission" date="2025-09" db="UniProtKB">
        <authorList>
            <consortium name="Ensembl"/>
        </authorList>
    </citation>
    <scope>IDENTIFICATION</scope>
    <source>
        <strain evidence="8">Thorbecke</strain>
    </source>
</reference>
<dbReference type="PROSITE" id="PS51355">
    <property type="entry name" value="GLUTATHIONE_PEROXID_3"/>
    <property type="match status" value="1"/>
</dbReference>
<reference evidence="8" key="2">
    <citation type="submission" date="2025-08" db="UniProtKB">
        <authorList>
            <consortium name="Ensembl"/>
        </authorList>
    </citation>
    <scope>IDENTIFICATION</scope>
    <source>
        <strain evidence="8">Thorbecke</strain>
    </source>
</reference>
<dbReference type="GO" id="GO:0006979">
    <property type="term" value="P:response to oxidative stress"/>
    <property type="evidence" value="ECO:0007669"/>
    <property type="project" value="InterPro"/>
</dbReference>
<dbReference type="GO" id="GO:0004602">
    <property type="term" value="F:glutathione peroxidase activity"/>
    <property type="evidence" value="ECO:0007669"/>
    <property type="project" value="TreeGrafter"/>
</dbReference>
<evidence type="ECO:0000313" key="8">
    <source>
        <dbReference type="Ensembl" id="ENSOCUP00000040682.1"/>
    </source>
</evidence>
<keyword evidence="4" id="KW-0712">Selenocysteine</keyword>
<dbReference type="Proteomes" id="UP000001811">
    <property type="component" value="Chromosome 3"/>
</dbReference>
<evidence type="ECO:0000256" key="3">
    <source>
        <dbReference type="ARBA" id="ARBA00022559"/>
    </source>
</evidence>
<dbReference type="PANTHER" id="PTHR11592">
    <property type="entry name" value="GLUTATHIONE PEROXIDASE"/>
    <property type="match status" value="1"/>
</dbReference>
<evidence type="ECO:0000256" key="4">
    <source>
        <dbReference type="ARBA" id="ARBA00022933"/>
    </source>
</evidence>
<keyword evidence="9" id="KW-1185">Reference proteome</keyword>
<dbReference type="Bgee" id="ENSOCUG00000037867">
    <property type="expression patterns" value="Expressed in kidney and 18 other cell types or tissues"/>
</dbReference>
<evidence type="ECO:0000256" key="1">
    <source>
        <dbReference type="ARBA" id="ARBA00006926"/>
    </source>
</evidence>
<evidence type="ECO:0000256" key="7">
    <source>
        <dbReference type="SAM" id="MobiDB-lite"/>
    </source>
</evidence>
<dbReference type="PRINTS" id="PR01011">
    <property type="entry name" value="GLUTPROXDASE"/>
</dbReference>
<name>A0A5F9D3E9_RABIT</name>
<evidence type="ECO:0000313" key="9">
    <source>
        <dbReference type="Proteomes" id="UP000001811"/>
    </source>
</evidence>
<dbReference type="InterPro" id="IPR036249">
    <property type="entry name" value="Thioredoxin-like_sf"/>
</dbReference>
<dbReference type="SMR" id="A0A5F9D3E9"/>
<dbReference type="EMBL" id="AAGW02027418">
    <property type="status" value="NOT_ANNOTATED_CDS"/>
    <property type="molecule type" value="Genomic_DNA"/>
</dbReference>
<keyword evidence="3 6" id="KW-0575">Peroxidase</keyword>
<evidence type="ECO:0000256" key="2">
    <source>
        <dbReference type="ARBA" id="ARBA00012310"/>
    </source>
</evidence>
<dbReference type="AlphaFoldDB" id="A0A5F9D3E9"/>
<evidence type="ECO:0000256" key="6">
    <source>
        <dbReference type="RuleBase" id="RU000499"/>
    </source>
</evidence>
<organism evidence="8 9">
    <name type="scientific">Oryctolagus cuniculus</name>
    <name type="common">Rabbit</name>
    <dbReference type="NCBI Taxonomy" id="9986"/>
    <lineage>
        <taxon>Eukaryota</taxon>
        <taxon>Metazoa</taxon>
        <taxon>Chordata</taxon>
        <taxon>Craniata</taxon>
        <taxon>Vertebrata</taxon>
        <taxon>Euteleostomi</taxon>
        <taxon>Mammalia</taxon>
        <taxon>Eutheria</taxon>
        <taxon>Euarchontoglires</taxon>
        <taxon>Glires</taxon>
        <taxon>Lagomorpha</taxon>
        <taxon>Leporidae</taxon>
        <taxon>Oryctolagus</taxon>
    </lineage>
</organism>
<sequence>LAPESQLACDWLQGPQHGRRLVPASGLKGGSERRTPQTDGGQGSAASEASCDVRPARHGPAAAGVLPPVPAPGWLRPPRPGPREVQELNALQEELAPFGLVILGFPCNQFGKQEPGENSEILPALKYVRPGGGFVPNFQLFEKGDVNGDKEQKVYTFLKNSCPPTSELLGSPNRLFWEPMKMHDVRWNFEKFLVGPDGVPIMRWYHRATVSNVKMDILAYMRRQAAMGAKVLLPMTTNGFQLSSKEKWLLVRFSCSDLDLSSEAITSRCLQIPPLQKFLGLLHFPACLLLPEGPPRSPPPHPPPPYTP</sequence>
<proteinExistence type="inferred from homology"/>
<dbReference type="Pfam" id="PF00255">
    <property type="entry name" value="GSHPx"/>
    <property type="match status" value="1"/>
</dbReference>
<dbReference type="InterPro" id="IPR000889">
    <property type="entry name" value="Glutathione_peroxidase"/>
</dbReference>
<dbReference type="Gene3D" id="3.40.30.10">
    <property type="entry name" value="Glutaredoxin"/>
    <property type="match status" value="1"/>
</dbReference>
<protein>
    <recommendedName>
        <fullName evidence="2 6">Glutathione peroxidase</fullName>
    </recommendedName>
</protein>
<gene>
    <name evidence="8" type="primary">GPX3</name>
</gene>
<accession>A0A5F9D3E9</accession>
<dbReference type="InterPro" id="IPR029760">
    <property type="entry name" value="GPX_CS"/>
</dbReference>
<dbReference type="STRING" id="9986.ENSOCUP00000040682"/>
<comment type="similarity">
    <text evidence="1 6">Belongs to the glutathione peroxidase family.</text>
</comment>
<dbReference type="PROSITE" id="PS00763">
    <property type="entry name" value="GLUTATHIONE_PEROXID_2"/>
    <property type="match status" value="1"/>
</dbReference>
<keyword evidence="5 6" id="KW-0560">Oxidoreductase</keyword>
<dbReference type="Ensembl" id="ENSOCUT00000048720.1">
    <property type="protein sequence ID" value="ENSOCUP00000040682.1"/>
    <property type="gene ID" value="ENSOCUG00000037867.1"/>
</dbReference>
<dbReference type="GeneTree" id="ENSGT00940000161754"/>
<dbReference type="InParanoid" id="A0A5F9D3E9"/>
<dbReference type="PANTHER" id="PTHR11592:SF32">
    <property type="entry name" value="GLUTATHIONE PEROXIDASE 3"/>
    <property type="match status" value="1"/>
</dbReference>
<feature type="region of interest" description="Disordered" evidence="7">
    <location>
        <begin position="1"/>
        <end position="72"/>
    </location>
</feature>
<reference evidence="8 9" key="1">
    <citation type="journal article" date="2011" name="Nature">
        <title>A high-resolution map of human evolutionary constraint using 29 mammals.</title>
        <authorList>
            <person name="Lindblad-Toh K."/>
            <person name="Garber M."/>
            <person name="Zuk O."/>
            <person name="Lin M.F."/>
            <person name="Parker B.J."/>
            <person name="Washietl S."/>
            <person name="Kheradpour P."/>
            <person name="Ernst J."/>
            <person name="Jordan G."/>
            <person name="Mauceli E."/>
            <person name="Ward L.D."/>
            <person name="Lowe C.B."/>
            <person name="Holloway A.K."/>
            <person name="Clamp M."/>
            <person name="Gnerre S."/>
            <person name="Alfoldi J."/>
            <person name="Beal K."/>
            <person name="Chang J."/>
            <person name="Clawson H."/>
            <person name="Cuff J."/>
            <person name="Di Palma F."/>
            <person name="Fitzgerald S."/>
            <person name="Flicek P."/>
            <person name="Guttman M."/>
            <person name="Hubisz M.J."/>
            <person name="Jaffe D.B."/>
            <person name="Jungreis I."/>
            <person name="Kent W.J."/>
            <person name="Kostka D."/>
            <person name="Lara M."/>
            <person name="Martins A.L."/>
            <person name="Massingham T."/>
            <person name="Moltke I."/>
            <person name="Raney B.J."/>
            <person name="Rasmussen M.D."/>
            <person name="Robinson J."/>
            <person name="Stark A."/>
            <person name="Vilella A.J."/>
            <person name="Wen J."/>
            <person name="Xie X."/>
            <person name="Zody M.C."/>
            <person name="Baldwin J."/>
            <person name="Bloom T."/>
            <person name="Chin C.W."/>
            <person name="Heiman D."/>
            <person name="Nicol R."/>
            <person name="Nusbaum C."/>
            <person name="Young S."/>
            <person name="Wilkinson J."/>
            <person name="Worley K.C."/>
            <person name="Kovar C.L."/>
            <person name="Muzny D.M."/>
            <person name="Gibbs R.A."/>
            <person name="Cree A."/>
            <person name="Dihn H.H."/>
            <person name="Fowler G."/>
            <person name="Jhangiani S."/>
            <person name="Joshi V."/>
            <person name="Lee S."/>
            <person name="Lewis L.R."/>
            <person name="Nazareth L.V."/>
            <person name="Okwuonu G."/>
            <person name="Santibanez J."/>
            <person name="Warren W.C."/>
            <person name="Mardis E.R."/>
            <person name="Weinstock G.M."/>
            <person name="Wilson R.K."/>
            <person name="Delehaunty K."/>
            <person name="Dooling D."/>
            <person name="Fronik C."/>
            <person name="Fulton L."/>
            <person name="Fulton B."/>
            <person name="Graves T."/>
            <person name="Minx P."/>
            <person name="Sodergren E."/>
            <person name="Birney E."/>
            <person name="Margulies E.H."/>
            <person name="Herrero J."/>
            <person name="Green E.D."/>
            <person name="Haussler D."/>
            <person name="Siepel A."/>
            <person name="Goldman N."/>
            <person name="Pollard K.S."/>
            <person name="Pedersen J.S."/>
            <person name="Lander E.S."/>
            <person name="Kellis M."/>
        </authorList>
    </citation>
    <scope>NUCLEOTIDE SEQUENCE [LARGE SCALE GENOMIC DNA]</scope>
    <source>
        <strain evidence="8 9">Thorbecke inbred</strain>
    </source>
</reference>
<dbReference type="SUPFAM" id="SSF52833">
    <property type="entry name" value="Thioredoxin-like"/>
    <property type="match status" value="1"/>
</dbReference>